<evidence type="ECO:0000256" key="1">
    <source>
        <dbReference type="ARBA" id="ARBA00006484"/>
    </source>
</evidence>
<dbReference type="EMBL" id="JAINVV010000008">
    <property type="protein sequence ID" value="MBY8824004.1"/>
    <property type="molecule type" value="Genomic_DNA"/>
</dbReference>
<dbReference type="CDD" id="cd05233">
    <property type="entry name" value="SDR_c"/>
    <property type="match status" value="1"/>
</dbReference>
<keyword evidence="5" id="KW-1185">Reference proteome</keyword>
<accession>A0ABS7PRQ4</accession>
<dbReference type="PRINTS" id="PR00080">
    <property type="entry name" value="SDRFAMILY"/>
</dbReference>
<proteinExistence type="inferred from homology"/>
<evidence type="ECO:0000313" key="5">
    <source>
        <dbReference type="Proteomes" id="UP000706039"/>
    </source>
</evidence>
<dbReference type="PRINTS" id="PR00081">
    <property type="entry name" value="GDHRDH"/>
</dbReference>
<protein>
    <submittedName>
        <fullName evidence="4">SDR family NAD(P)-dependent oxidoreductase</fullName>
    </submittedName>
</protein>
<dbReference type="InterPro" id="IPR002347">
    <property type="entry name" value="SDR_fam"/>
</dbReference>
<comment type="similarity">
    <text evidence="1 3">Belongs to the short-chain dehydrogenases/reductases (SDR) family.</text>
</comment>
<dbReference type="Proteomes" id="UP000706039">
    <property type="component" value="Unassembled WGS sequence"/>
</dbReference>
<evidence type="ECO:0000313" key="4">
    <source>
        <dbReference type="EMBL" id="MBY8824004.1"/>
    </source>
</evidence>
<dbReference type="Pfam" id="PF00106">
    <property type="entry name" value="adh_short"/>
    <property type="match status" value="1"/>
</dbReference>
<comment type="caution">
    <text evidence="4">The sequence shown here is derived from an EMBL/GenBank/DDBJ whole genome shotgun (WGS) entry which is preliminary data.</text>
</comment>
<dbReference type="RefSeq" id="WP_222991106.1">
    <property type="nucleotide sequence ID" value="NZ_JAINVV010000008.1"/>
</dbReference>
<dbReference type="PANTHER" id="PTHR43669">
    <property type="entry name" value="5-KETO-D-GLUCONATE 5-REDUCTASE"/>
    <property type="match status" value="1"/>
</dbReference>
<gene>
    <name evidence="4" type="ORF">K7G82_16990</name>
</gene>
<dbReference type="SUPFAM" id="SSF51735">
    <property type="entry name" value="NAD(P)-binding Rossmann-fold domains"/>
    <property type="match status" value="1"/>
</dbReference>
<name>A0ABS7PRQ4_9SPHN</name>
<evidence type="ECO:0000256" key="2">
    <source>
        <dbReference type="ARBA" id="ARBA00023002"/>
    </source>
</evidence>
<dbReference type="InterPro" id="IPR036291">
    <property type="entry name" value="NAD(P)-bd_dom_sf"/>
</dbReference>
<sequence length="288" mass="30470">MRDFAGRVAVVTGGASGVGRALCEQLAGAGAKVVLADIDQARLDAVSAEIAADTGADVTGIRVDVTKADSVDALADAVWARHGAVHLLFNNAGVGLGEAQRAIWSLPANDWHWGFDVNLFGVVHGIRAFVPRMLASGEEGVVINTSSSNGGLRSLPNTPIYAASKAAVTSVSEVLYQQLLREGDRVRAAVLFPGPHVVNTSILASNRNRPADYGATDGNKPAYETMEDLVRTTGLKMALTEPEEVASFALEGIREGRFWLLPESEDGDGKLRDRISELLARANPVSAW</sequence>
<evidence type="ECO:0000256" key="3">
    <source>
        <dbReference type="RuleBase" id="RU000363"/>
    </source>
</evidence>
<organism evidence="4 5">
    <name type="scientific">Sphingomonas colocasiae</name>
    <dbReference type="NCBI Taxonomy" id="1848973"/>
    <lineage>
        <taxon>Bacteria</taxon>
        <taxon>Pseudomonadati</taxon>
        <taxon>Pseudomonadota</taxon>
        <taxon>Alphaproteobacteria</taxon>
        <taxon>Sphingomonadales</taxon>
        <taxon>Sphingomonadaceae</taxon>
        <taxon>Sphingomonas</taxon>
    </lineage>
</organism>
<keyword evidence="2" id="KW-0560">Oxidoreductase</keyword>
<dbReference type="Gene3D" id="3.40.50.720">
    <property type="entry name" value="NAD(P)-binding Rossmann-like Domain"/>
    <property type="match status" value="1"/>
</dbReference>
<dbReference type="PANTHER" id="PTHR43669:SF3">
    <property type="entry name" value="ALCOHOL DEHYDROGENASE, PUTATIVE (AFU_ORTHOLOGUE AFUA_3G03445)-RELATED"/>
    <property type="match status" value="1"/>
</dbReference>
<reference evidence="4 5" key="1">
    <citation type="submission" date="2021-08" db="EMBL/GenBank/DDBJ databases">
        <authorList>
            <person name="Tuo L."/>
        </authorList>
    </citation>
    <scope>NUCLEOTIDE SEQUENCE [LARGE SCALE GENOMIC DNA]</scope>
    <source>
        <strain evidence="4 5">JCM 31229</strain>
    </source>
</reference>